<feature type="transmembrane region" description="Helical" evidence="7">
    <location>
        <begin position="183"/>
        <end position="202"/>
    </location>
</feature>
<accession>A0A069P3H0</accession>
<reference evidence="12" key="3">
    <citation type="journal article" date="2019" name="Int. J. Syst. Evol. Microbiol.">
        <title>The Global Catalogue of Microorganisms (GCM) 10K type strain sequencing project: providing services to taxonomists for standard genome sequencing and annotation.</title>
        <authorList>
            <consortium name="The Broad Institute Genomics Platform"/>
            <consortium name="The Broad Institute Genome Sequencing Center for Infectious Disease"/>
            <person name="Wu L."/>
            <person name="Ma J."/>
        </authorList>
    </citation>
    <scope>NUCLEOTIDE SEQUENCE [LARGE SCALE GENOMIC DNA]</scope>
    <source>
        <strain evidence="12">CGMCC 1.11013</strain>
    </source>
</reference>
<evidence type="ECO:0000256" key="5">
    <source>
        <dbReference type="ARBA" id="ARBA00022989"/>
    </source>
</evidence>
<keyword evidence="3" id="KW-1003">Cell membrane</keyword>
<evidence type="ECO:0000256" key="2">
    <source>
        <dbReference type="ARBA" id="ARBA00022448"/>
    </source>
</evidence>
<dbReference type="InterPro" id="IPR035906">
    <property type="entry name" value="MetI-like_sf"/>
</dbReference>
<dbReference type="Proteomes" id="UP000597138">
    <property type="component" value="Unassembled WGS sequence"/>
</dbReference>
<feature type="transmembrane region" description="Helical" evidence="7">
    <location>
        <begin position="12"/>
        <end position="30"/>
    </location>
</feature>
<dbReference type="PANTHER" id="PTHR43163">
    <property type="entry name" value="DIPEPTIDE TRANSPORT SYSTEM PERMEASE PROTEIN DPPB-RELATED"/>
    <property type="match status" value="1"/>
</dbReference>
<evidence type="ECO:0000313" key="11">
    <source>
        <dbReference type="Proteomes" id="UP000027439"/>
    </source>
</evidence>
<keyword evidence="4 7" id="KW-0812">Transmembrane</keyword>
<evidence type="ECO:0000256" key="7">
    <source>
        <dbReference type="RuleBase" id="RU363032"/>
    </source>
</evidence>
<comment type="caution">
    <text evidence="10">The sequence shown here is derived from an EMBL/GenBank/DDBJ whole genome shotgun (WGS) entry which is preliminary data.</text>
</comment>
<evidence type="ECO:0000256" key="3">
    <source>
        <dbReference type="ARBA" id="ARBA00022475"/>
    </source>
</evidence>
<evidence type="ECO:0000256" key="1">
    <source>
        <dbReference type="ARBA" id="ARBA00004651"/>
    </source>
</evidence>
<feature type="transmembrane region" description="Helical" evidence="7">
    <location>
        <begin position="143"/>
        <end position="163"/>
    </location>
</feature>
<dbReference type="Gene3D" id="1.10.3720.10">
    <property type="entry name" value="MetI-like"/>
    <property type="match status" value="1"/>
</dbReference>
<evidence type="ECO:0000256" key="6">
    <source>
        <dbReference type="ARBA" id="ARBA00023136"/>
    </source>
</evidence>
<dbReference type="PANTHER" id="PTHR43163:SF6">
    <property type="entry name" value="DIPEPTIDE TRANSPORT SYSTEM PERMEASE PROTEIN DPPB-RELATED"/>
    <property type="match status" value="1"/>
</dbReference>
<dbReference type="GO" id="GO:0005886">
    <property type="term" value="C:plasma membrane"/>
    <property type="evidence" value="ECO:0007669"/>
    <property type="project" value="UniProtKB-SubCell"/>
</dbReference>
<dbReference type="STRING" id="1071679.BG57_32875"/>
<reference evidence="10 11" key="2">
    <citation type="submission" date="2014-03" db="EMBL/GenBank/DDBJ databases">
        <title>Draft Genome Sequences of Four Burkholderia Strains.</title>
        <authorList>
            <person name="Liu X.Y."/>
            <person name="Li C.X."/>
            <person name="Xu J.H."/>
        </authorList>
    </citation>
    <scope>NUCLEOTIDE SEQUENCE [LARGE SCALE GENOMIC DNA]</scope>
    <source>
        <strain evidence="10 11">R27</strain>
    </source>
</reference>
<proteinExistence type="inferred from homology"/>
<feature type="domain" description="ABC transmembrane type-1" evidence="8">
    <location>
        <begin position="95"/>
        <end position="302"/>
    </location>
</feature>
<feature type="transmembrane region" description="Helical" evidence="7">
    <location>
        <begin position="237"/>
        <end position="259"/>
    </location>
</feature>
<dbReference type="InterPro" id="IPR000515">
    <property type="entry name" value="MetI-like"/>
</dbReference>
<dbReference type="Proteomes" id="UP000027439">
    <property type="component" value="Unassembled WGS sequence"/>
</dbReference>
<dbReference type="PROSITE" id="PS50928">
    <property type="entry name" value="ABC_TM1"/>
    <property type="match status" value="1"/>
</dbReference>
<feature type="transmembrane region" description="Helical" evidence="7">
    <location>
        <begin position="99"/>
        <end position="122"/>
    </location>
</feature>
<reference evidence="9" key="1">
    <citation type="journal article" date="2014" name="Int. J. Syst. Evol. Microbiol.">
        <title>Complete genome of a new Firmicutes species belonging to the dominant human colonic microbiota ('Ruminococcus bicirculans') reveals two chromosomes and a selective capacity to utilize plant glucans.</title>
        <authorList>
            <consortium name="NISC Comparative Sequencing Program"/>
            <person name="Wegmann U."/>
            <person name="Louis P."/>
            <person name="Goesmann A."/>
            <person name="Henrissat B."/>
            <person name="Duncan S.H."/>
            <person name="Flint H.J."/>
        </authorList>
    </citation>
    <scope>NUCLEOTIDE SEQUENCE</scope>
    <source>
        <strain evidence="9">CGMCC 1.11013</strain>
    </source>
</reference>
<dbReference type="Pfam" id="PF19300">
    <property type="entry name" value="BPD_transp_1_N"/>
    <property type="match status" value="1"/>
</dbReference>
<dbReference type="eggNOG" id="COG0601">
    <property type="taxonomic scope" value="Bacteria"/>
</dbReference>
<dbReference type="Pfam" id="PF00528">
    <property type="entry name" value="BPD_transp_1"/>
    <property type="match status" value="1"/>
</dbReference>
<keyword evidence="12" id="KW-1185">Reference proteome</keyword>
<evidence type="ECO:0000259" key="8">
    <source>
        <dbReference type="PROSITE" id="PS50928"/>
    </source>
</evidence>
<organism evidence="10 11">
    <name type="scientific">Caballeronia grimmiae</name>
    <dbReference type="NCBI Taxonomy" id="1071679"/>
    <lineage>
        <taxon>Bacteria</taxon>
        <taxon>Pseudomonadati</taxon>
        <taxon>Pseudomonadota</taxon>
        <taxon>Betaproteobacteria</taxon>
        <taxon>Burkholderiales</taxon>
        <taxon>Burkholderiaceae</taxon>
        <taxon>Caballeronia</taxon>
    </lineage>
</organism>
<evidence type="ECO:0000313" key="12">
    <source>
        <dbReference type="Proteomes" id="UP000597138"/>
    </source>
</evidence>
<dbReference type="GO" id="GO:0055085">
    <property type="term" value="P:transmembrane transport"/>
    <property type="evidence" value="ECO:0007669"/>
    <property type="project" value="InterPro"/>
</dbReference>
<dbReference type="InterPro" id="IPR045621">
    <property type="entry name" value="BPD_transp_1_N"/>
</dbReference>
<dbReference type="RefSeq" id="WP_035963514.1">
    <property type="nucleotide sequence ID" value="NZ_BMEG01000010.1"/>
</dbReference>
<protein>
    <submittedName>
        <fullName evidence="10">Glutathione ABC transporter permease</fullName>
    </submittedName>
</protein>
<evidence type="ECO:0000313" key="10">
    <source>
        <dbReference type="EMBL" id="KDR35128.1"/>
    </source>
</evidence>
<feature type="transmembrane region" description="Helical" evidence="7">
    <location>
        <begin position="288"/>
        <end position="309"/>
    </location>
</feature>
<dbReference type="EMBL" id="BMEG01000010">
    <property type="protein sequence ID" value="GGD89316.1"/>
    <property type="molecule type" value="Genomic_DNA"/>
</dbReference>
<comment type="similarity">
    <text evidence="7">Belongs to the binding-protein-dependent transport system permease family.</text>
</comment>
<dbReference type="SUPFAM" id="SSF161098">
    <property type="entry name" value="MetI-like"/>
    <property type="match status" value="1"/>
</dbReference>
<reference evidence="9" key="4">
    <citation type="submission" date="2024-05" db="EMBL/GenBank/DDBJ databases">
        <authorList>
            <person name="Sun Q."/>
            <person name="Zhou Y."/>
        </authorList>
    </citation>
    <scope>NUCLEOTIDE SEQUENCE</scope>
    <source>
        <strain evidence="9">CGMCC 1.11013</strain>
    </source>
</reference>
<name>A0A069P3H0_9BURK</name>
<gene>
    <name evidence="10" type="ORF">BG57_32875</name>
    <name evidence="9" type="ORF">GCM10010985_49900</name>
</gene>
<dbReference type="OrthoDB" id="9803623at2"/>
<dbReference type="AlphaFoldDB" id="A0A069P3H0"/>
<evidence type="ECO:0000313" key="9">
    <source>
        <dbReference type="EMBL" id="GGD89316.1"/>
    </source>
</evidence>
<dbReference type="EMBL" id="JFHE01000009">
    <property type="protein sequence ID" value="KDR35128.1"/>
    <property type="molecule type" value="Genomic_DNA"/>
</dbReference>
<dbReference type="CDD" id="cd06261">
    <property type="entry name" value="TM_PBP2"/>
    <property type="match status" value="1"/>
</dbReference>
<keyword evidence="6 7" id="KW-0472">Membrane</keyword>
<keyword evidence="2 7" id="KW-0813">Transport</keyword>
<keyword evidence="5 7" id="KW-1133">Transmembrane helix</keyword>
<evidence type="ECO:0000256" key="4">
    <source>
        <dbReference type="ARBA" id="ARBA00022692"/>
    </source>
</evidence>
<sequence length="315" mass="33945">MIRTILLRLVQAIPLFLAISVLVFGSAHLAPGDPISNALTGQVSQASIDAIRHAYGLDRPIVEQYFVWLGHFLSGRWGDSLVLRVPVASVLAPAFLNTVLLTLAAVVLCVVFGVAIGVFAGLRHGTRADAISMFAIQLGHNVPIFWLGLVLVWLFSLKLHWLPASGIADLRGDGGALDTLRHLVLPAFSAAVISMLILARLVRANTIEIVRADYVRTFRSLGFPRGALLRRHVGRNLLAPVVNMTGLQIGYLLSGVILVENVFAWPGLGSQLYVAAAGRDYPLEQAGVMLVAACFVTANLVTDIALDLLNPRLRT</sequence>
<comment type="subcellular location">
    <subcellularLocation>
        <location evidence="1 7">Cell membrane</location>
        <topology evidence="1 7">Multi-pass membrane protein</topology>
    </subcellularLocation>
</comment>